<feature type="region of interest" description="Disordered" evidence="1">
    <location>
        <begin position="49"/>
        <end position="79"/>
    </location>
</feature>
<keyword evidence="3" id="KW-1185">Reference proteome</keyword>
<comment type="caution">
    <text evidence="2">The sequence shown here is derived from an EMBL/GenBank/DDBJ whole genome shotgun (WGS) entry which is preliminary data.</text>
</comment>
<accession>A0AAD9B687</accession>
<protein>
    <submittedName>
        <fullName evidence="2">Protocadherin Fat 4</fullName>
    </submittedName>
</protein>
<reference evidence="2" key="1">
    <citation type="submission" date="2023-04" db="EMBL/GenBank/DDBJ databases">
        <title>Chromosome-level genome of Chaenocephalus aceratus.</title>
        <authorList>
            <person name="Park H."/>
        </authorList>
    </citation>
    <scope>NUCLEOTIDE SEQUENCE</scope>
    <source>
        <strain evidence="2">DE</strain>
        <tissue evidence="2">Muscle</tissue>
    </source>
</reference>
<organism evidence="2 3">
    <name type="scientific">Dissostichus eleginoides</name>
    <name type="common">Patagonian toothfish</name>
    <name type="synonym">Dissostichus amissus</name>
    <dbReference type="NCBI Taxonomy" id="100907"/>
    <lineage>
        <taxon>Eukaryota</taxon>
        <taxon>Metazoa</taxon>
        <taxon>Chordata</taxon>
        <taxon>Craniata</taxon>
        <taxon>Vertebrata</taxon>
        <taxon>Euteleostomi</taxon>
        <taxon>Actinopterygii</taxon>
        <taxon>Neopterygii</taxon>
        <taxon>Teleostei</taxon>
        <taxon>Neoteleostei</taxon>
        <taxon>Acanthomorphata</taxon>
        <taxon>Eupercaria</taxon>
        <taxon>Perciformes</taxon>
        <taxon>Notothenioidei</taxon>
        <taxon>Nototheniidae</taxon>
        <taxon>Dissostichus</taxon>
    </lineage>
</organism>
<gene>
    <name evidence="2" type="ORF">KUDE01_002174</name>
</gene>
<evidence type="ECO:0000313" key="2">
    <source>
        <dbReference type="EMBL" id="KAK1876853.1"/>
    </source>
</evidence>
<feature type="compositionally biased region" description="Basic and acidic residues" evidence="1">
    <location>
        <begin position="51"/>
        <end position="68"/>
    </location>
</feature>
<dbReference type="EMBL" id="JASDAP010000028">
    <property type="protein sequence ID" value="KAK1876853.1"/>
    <property type="molecule type" value="Genomic_DNA"/>
</dbReference>
<feature type="compositionally biased region" description="Polar residues" evidence="1">
    <location>
        <begin position="1"/>
        <end position="11"/>
    </location>
</feature>
<dbReference type="Proteomes" id="UP001228049">
    <property type="component" value="Unassembled WGS sequence"/>
</dbReference>
<feature type="region of interest" description="Disordered" evidence="1">
    <location>
        <begin position="1"/>
        <end position="22"/>
    </location>
</feature>
<proteinExistence type="predicted"/>
<evidence type="ECO:0000256" key="1">
    <source>
        <dbReference type="SAM" id="MobiDB-lite"/>
    </source>
</evidence>
<sequence length="79" mass="8644">MPYRAESSSGAPQWHSYPGPAGTRHQPLTCLNSWNAWHCLPPEICSATGKGVERKEEGVREGRRKGDGRLVGVAGRRDS</sequence>
<name>A0AAD9B687_DISEL</name>
<evidence type="ECO:0000313" key="3">
    <source>
        <dbReference type="Proteomes" id="UP001228049"/>
    </source>
</evidence>
<dbReference type="AlphaFoldDB" id="A0AAD9B687"/>